<name>A0ACC0D6E1_9PEZI</name>
<dbReference type="EMBL" id="MU394302">
    <property type="protein sequence ID" value="KAI6088299.1"/>
    <property type="molecule type" value="Genomic_DNA"/>
</dbReference>
<sequence length="342" mass="39133">MARQRVQGKSAPAKKKDGGPPAPFKRPAEVLQPLIDTLDEKHVYVLHIDSKPRDFKRKIFAVPVLMNLGLAALFAYRIWYVLPYYLQIVVSVLGYPNETTMVVDEMDWAEIAPEVGKRAFSFMLDFLLCVFLWPWPVDFCLPQEHGSPVTWRWAVGFRDREVVVRRSRKWDESKGDIINDAGARSLFLGRISAATSPLLVNDKTGYLLMNADWDLDWAAMVDAHTMVDTKMAAIEAFKLVVLLFHEEFGWLCVDMKLGEDGEEDEKRRQVFAFRDALAAVGKEDLFYRWIDVVQFEAEQPGGFTADKQEKVAKQVRDMFEKQGINFDEFWKESVGEGIPSGL</sequence>
<keyword evidence="2" id="KW-1185">Reference proteome</keyword>
<dbReference type="Proteomes" id="UP001497680">
    <property type="component" value="Unassembled WGS sequence"/>
</dbReference>
<evidence type="ECO:0000313" key="2">
    <source>
        <dbReference type="Proteomes" id="UP001497680"/>
    </source>
</evidence>
<comment type="caution">
    <text evidence="1">The sequence shown here is derived from an EMBL/GenBank/DDBJ whole genome shotgun (WGS) entry which is preliminary data.</text>
</comment>
<proteinExistence type="predicted"/>
<gene>
    <name evidence="1" type="ORF">F4821DRAFT_234226</name>
</gene>
<organism evidence="1 2">
    <name type="scientific">Hypoxylon rubiginosum</name>
    <dbReference type="NCBI Taxonomy" id="110542"/>
    <lineage>
        <taxon>Eukaryota</taxon>
        <taxon>Fungi</taxon>
        <taxon>Dikarya</taxon>
        <taxon>Ascomycota</taxon>
        <taxon>Pezizomycotina</taxon>
        <taxon>Sordariomycetes</taxon>
        <taxon>Xylariomycetidae</taxon>
        <taxon>Xylariales</taxon>
        <taxon>Hypoxylaceae</taxon>
        <taxon>Hypoxylon</taxon>
    </lineage>
</organism>
<accession>A0ACC0D6E1</accession>
<reference evidence="1 2" key="1">
    <citation type="journal article" date="2022" name="New Phytol.">
        <title>Ecological generalism drives hyperdiversity of secondary metabolite gene clusters in xylarialean endophytes.</title>
        <authorList>
            <person name="Franco M.E.E."/>
            <person name="Wisecaver J.H."/>
            <person name="Arnold A.E."/>
            <person name="Ju Y.M."/>
            <person name="Slot J.C."/>
            <person name="Ahrendt S."/>
            <person name="Moore L.P."/>
            <person name="Eastman K.E."/>
            <person name="Scott K."/>
            <person name="Konkel Z."/>
            <person name="Mondo S.J."/>
            <person name="Kuo A."/>
            <person name="Hayes R.D."/>
            <person name="Haridas S."/>
            <person name="Andreopoulos B."/>
            <person name="Riley R."/>
            <person name="LaButti K."/>
            <person name="Pangilinan J."/>
            <person name="Lipzen A."/>
            <person name="Amirebrahimi M."/>
            <person name="Yan J."/>
            <person name="Adam C."/>
            <person name="Keymanesh K."/>
            <person name="Ng V."/>
            <person name="Louie K."/>
            <person name="Northen T."/>
            <person name="Drula E."/>
            <person name="Henrissat B."/>
            <person name="Hsieh H.M."/>
            <person name="Youens-Clark K."/>
            <person name="Lutzoni F."/>
            <person name="Miadlikowska J."/>
            <person name="Eastwood D.C."/>
            <person name="Hamelin R.C."/>
            <person name="Grigoriev I.V."/>
            <person name="U'Ren J.M."/>
        </authorList>
    </citation>
    <scope>NUCLEOTIDE SEQUENCE [LARGE SCALE GENOMIC DNA]</scope>
    <source>
        <strain evidence="1 2">ER1909</strain>
    </source>
</reference>
<protein>
    <submittedName>
        <fullName evidence="1">Uncharacterized protein</fullName>
    </submittedName>
</protein>
<evidence type="ECO:0000313" key="1">
    <source>
        <dbReference type="EMBL" id="KAI6088299.1"/>
    </source>
</evidence>